<feature type="region of interest" description="Disordered" evidence="1">
    <location>
        <begin position="66"/>
        <end position="85"/>
    </location>
</feature>
<sequence length="145" mass="16733">MYLSQVVVVATLCTLAFHLHLRARRSCNNIYPSHQQPSISFSHTHIFIYQPFHSPTFGLHHHFRDTSADRSGSPDMLPRQHRGRISSSCCNLAQSRHWPSRAARTSFETSPHHSQPRRVLSHPLYHPRRLGNPWERVLSQSPGSR</sequence>
<feature type="chain" id="PRO_5022716794" description="Secreted protein" evidence="2">
    <location>
        <begin position="19"/>
        <end position="145"/>
    </location>
</feature>
<evidence type="ECO:0000256" key="2">
    <source>
        <dbReference type="SAM" id="SignalP"/>
    </source>
</evidence>
<name>A0A5C3QST0_9AGAR</name>
<feature type="compositionally biased region" description="Basic residues" evidence="1">
    <location>
        <begin position="114"/>
        <end position="125"/>
    </location>
</feature>
<dbReference type="AlphaFoldDB" id="A0A5C3QST0"/>
<feature type="region of interest" description="Disordered" evidence="1">
    <location>
        <begin position="101"/>
        <end position="125"/>
    </location>
</feature>
<keyword evidence="4" id="KW-1185">Reference proteome</keyword>
<evidence type="ECO:0000313" key="4">
    <source>
        <dbReference type="Proteomes" id="UP000305067"/>
    </source>
</evidence>
<proteinExistence type="predicted"/>
<evidence type="ECO:0000313" key="3">
    <source>
        <dbReference type="EMBL" id="TFL05056.1"/>
    </source>
</evidence>
<reference evidence="3 4" key="1">
    <citation type="journal article" date="2019" name="Nat. Ecol. Evol.">
        <title>Megaphylogeny resolves global patterns of mushroom evolution.</title>
        <authorList>
            <person name="Varga T."/>
            <person name="Krizsan K."/>
            <person name="Foldi C."/>
            <person name="Dima B."/>
            <person name="Sanchez-Garcia M."/>
            <person name="Sanchez-Ramirez S."/>
            <person name="Szollosi G.J."/>
            <person name="Szarkandi J.G."/>
            <person name="Papp V."/>
            <person name="Albert L."/>
            <person name="Andreopoulos W."/>
            <person name="Angelini C."/>
            <person name="Antonin V."/>
            <person name="Barry K.W."/>
            <person name="Bougher N.L."/>
            <person name="Buchanan P."/>
            <person name="Buyck B."/>
            <person name="Bense V."/>
            <person name="Catcheside P."/>
            <person name="Chovatia M."/>
            <person name="Cooper J."/>
            <person name="Damon W."/>
            <person name="Desjardin D."/>
            <person name="Finy P."/>
            <person name="Geml J."/>
            <person name="Haridas S."/>
            <person name="Hughes K."/>
            <person name="Justo A."/>
            <person name="Karasinski D."/>
            <person name="Kautmanova I."/>
            <person name="Kiss B."/>
            <person name="Kocsube S."/>
            <person name="Kotiranta H."/>
            <person name="LaButti K.M."/>
            <person name="Lechner B.E."/>
            <person name="Liimatainen K."/>
            <person name="Lipzen A."/>
            <person name="Lukacs Z."/>
            <person name="Mihaltcheva S."/>
            <person name="Morgado L.N."/>
            <person name="Niskanen T."/>
            <person name="Noordeloos M.E."/>
            <person name="Ohm R.A."/>
            <person name="Ortiz-Santana B."/>
            <person name="Ovrebo C."/>
            <person name="Racz N."/>
            <person name="Riley R."/>
            <person name="Savchenko A."/>
            <person name="Shiryaev A."/>
            <person name="Soop K."/>
            <person name="Spirin V."/>
            <person name="Szebenyi C."/>
            <person name="Tomsovsky M."/>
            <person name="Tulloss R.E."/>
            <person name="Uehling J."/>
            <person name="Grigoriev I.V."/>
            <person name="Vagvolgyi C."/>
            <person name="Papp T."/>
            <person name="Martin F.M."/>
            <person name="Miettinen O."/>
            <person name="Hibbett D.S."/>
            <person name="Nagy L.G."/>
        </authorList>
    </citation>
    <scope>NUCLEOTIDE SEQUENCE [LARGE SCALE GENOMIC DNA]</scope>
    <source>
        <strain evidence="3 4">CBS 309.79</strain>
    </source>
</reference>
<dbReference type="EMBL" id="ML178817">
    <property type="protein sequence ID" value="TFL05056.1"/>
    <property type="molecule type" value="Genomic_DNA"/>
</dbReference>
<keyword evidence="2" id="KW-0732">Signal</keyword>
<dbReference type="Proteomes" id="UP000305067">
    <property type="component" value="Unassembled WGS sequence"/>
</dbReference>
<evidence type="ECO:0008006" key="5">
    <source>
        <dbReference type="Google" id="ProtNLM"/>
    </source>
</evidence>
<protein>
    <recommendedName>
        <fullName evidence="5">Secreted protein</fullName>
    </recommendedName>
</protein>
<organism evidence="3 4">
    <name type="scientific">Pterulicium gracile</name>
    <dbReference type="NCBI Taxonomy" id="1884261"/>
    <lineage>
        <taxon>Eukaryota</taxon>
        <taxon>Fungi</taxon>
        <taxon>Dikarya</taxon>
        <taxon>Basidiomycota</taxon>
        <taxon>Agaricomycotina</taxon>
        <taxon>Agaricomycetes</taxon>
        <taxon>Agaricomycetidae</taxon>
        <taxon>Agaricales</taxon>
        <taxon>Pleurotineae</taxon>
        <taxon>Pterulaceae</taxon>
        <taxon>Pterulicium</taxon>
    </lineage>
</organism>
<gene>
    <name evidence="3" type="ORF">BDV98DRAFT_282530</name>
</gene>
<feature type="signal peptide" evidence="2">
    <location>
        <begin position="1"/>
        <end position="18"/>
    </location>
</feature>
<accession>A0A5C3QST0</accession>
<evidence type="ECO:0000256" key="1">
    <source>
        <dbReference type="SAM" id="MobiDB-lite"/>
    </source>
</evidence>